<feature type="transmembrane region" description="Helical" evidence="2">
    <location>
        <begin position="66"/>
        <end position="85"/>
    </location>
</feature>
<reference evidence="3" key="1">
    <citation type="submission" date="2023-08" db="EMBL/GenBank/DDBJ databases">
        <authorList>
            <person name="Park H.-K."/>
            <person name="Kim I.-S."/>
        </authorList>
    </citation>
    <scope>NUCLEOTIDE SEQUENCE</scope>
    <source>
        <strain evidence="3">NRERC-220</strain>
    </source>
</reference>
<keyword evidence="2" id="KW-0812">Transmembrane</keyword>
<gene>
    <name evidence="3" type="ORF">RAM70_02805</name>
</gene>
<proteinExistence type="predicted"/>
<sequence length="238" mass="27469">MLVPLTRQSIEQIVPIIATGPQYAHYWGKWSDFLRRLFISVIALTAAWLIGNLFGPGGLTIKTIKLIFDIIAGLYWLWGPVYWASVRNNTYRRLPYGGFWRGRVFDAFVTEELIGEEERVNKRGELEIIENRQRCINLEIGDQTGFSAIVRAPLKRIHKSIRPGMVAEALLMSRDPDLGDINQLSDVHLPQLDQWIGEYPVLRRDIFQQVSRELGGGKEPRPKPSRYSNNVIRRRKTR</sequence>
<evidence type="ECO:0000313" key="3">
    <source>
        <dbReference type="EMBL" id="MDT3673514.1"/>
    </source>
</evidence>
<feature type="region of interest" description="Disordered" evidence="1">
    <location>
        <begin position="213"/>
        <end position="238"/>
    </location>
</feature>
<protein>
    <submittedName>
        <fullName evidence="3">Phosphate ABC transporter permease</fullName>
    </submittedName>
</protein>
<accession>A0ABU3HG55</accession>
<dbReference type="EMBL" id="JAVSJA010000001">
    <property type="protein sequence ID" value="MDT3673514.1"/>
    <property type="molecule type" value="Genomic_DNA"/>
</dbReference>
<keyword evidence="4" id="KW-1185">Reference proteome</keyword>
<dbReference type="RefSeq" id="WP_312672201.1">
    <property type="nucleotide sequence ID" value="NZ_JAVSJA010000001.1"/>
</dbReference>
<feature type="transmembrane region" description="Helical" evidence="2">
    <location>
        <begin position="33"/>
        <end position="54"/>
    </location>
</feature>
<evidence type="ECO:0000256" key="1">
    <source>
        <dbReference type="SAM" id="MobiDB-lite"/>
    </source>
</evidence>
<evidence type="ECO:0000313" key="4">
    <source>
        <dbReference type="Proteomes" id="UP001180650"/>
    </source>
</evidence>
<dbReference type="Proteomes" id="UP001180650">
    <property type="component" value="Unassembled WGS sequence"/>
</dbReference>
<keyword evidence="2" id="KW-0472">Membrane</keyword>
<organism evidence="3 4">
    <name type="scientific">Microcystis wesenbergii NRERC-220</name>
    <dbReference type="NCBI Taxonomy" id="3068991"/>
    <lineage>
        <taxon>Bacteria</taxon>
        <taxon>Bacillati</taxon>
        <taxon>Cyanobacteriota</taxon>
        <taxon>Cyanophyceae</taxon>
        <taxon>Oscillatoriophycideae</taxon>
        <taxon>Chroococcales</taxon>
        <taxon>Microcystaceae</taxon>
        <taxon>Microcystis</taxon>
    </lineage>
</organism>
<keyword evidence="2" id="KW-1133">Transmembrane helix</keyword>
<evidence type="ECO:0000256" key="2">
    <source>
        <dbReference type="SAM" id="Phobius"/>
    </source>
</evidence>
<comment type="caution">
    <text evidence="3">The sequence shown here is derived from an EMBL/GenBank/DDBJ whole genome shotgun (WGS) entry which is preliminary data.</text>
</comment>
<name>A0ABU3HG55_9CHRO</name>